<feature type="transmembrane region" description="Helical" evidence="2">
    <location>
        <begin position="302"/>
        <end position="327"/>
    </location>
</feature>
<evidence type="ECO:0000256" key="1">
    <source>
        <dbReference type="SAM" id="MobiDB-lite"/>
    </source>
</evidence>
<feature type="compositionally biased region" description="Polar residues" evidence="1">
    <location>
        <begin position="87"/>
        <end position="97"/>
    </location>
</feature>
<dbReference type="Proteomes" id="UP001595846">
    <property type="component" value="Unassembled WGS sequence"/>
</dbReference>
<dbReference type="Gene3D" id="3.90.550.10">
    <property type="entry name" value="Spore Coat Polysaccharide Biosynthesis Protein SpsA, Chain A"/>
    <property type="match status" value="1"/>
</dbReference>
<dbReference type="PANTHER" id="PTHR48090:SF6">
    <property type="entry name" value="SLR5056 PROTEIN"/>
    <property type="match status" value="1"/>
</dbReference>
<keyword evidence="2" id="KW-0472">Membrane</keyword>
<dbReference type="InterPro" id="IPR001173">
    <property type="entry name" value="Glyco_trans_2-like"/>
</dbReference>
<accession>A0ABD5NTL1</accession>
<evidence type="ECO:0000313" key="4">
    <source>
        <dbReference type="EMBL" id="MFC3960237.1"/>
    </source>
</evidence>
<feature type="transmembrane region" description="Helical" evidence="2">
    <location>
        <begin position="333"/>
        <end position="353"/>
    </location>
</feature>
<dbReference type="Pfam" id="PF00535">
    <property type="entry name" value="Glycos_transf_2"/>
    <property type="match status" value="2"/>
</dbReference>
<dbReference type="PANTHER" id="PTHR48090">
    <property type="entry name" value="UNDECAPRENYL-PHOSPHATE 4-DEOXY-4-FORMAMIDO-L-ARABINOSE TRANSFERASE-RELATED"/>
    <property type="match status" value="1"/>
</dbReference>
<protein>
    <submittedName>
        <fullName evidence="4">Glycosyltransferase family 2 protein</fullName>
    </submittedName>
</protein>
<evidence type="ECO:0000256" key="2">
    <source>
        <dbReference type="SAM" id="Phobius"/>
    </source>
</evidence>
<feature type="region of interest" description="Disordered" evidence="1">
    <location>
        <begin position="71"/>
        <end position="97"/>
    </location>
</feature>
<gene>
    <name evidence="4" type="ORF">ACFOUR_17930</name>
</gene>
<dbReference type="EMBL" id="JBHSAQ010000016">
    <property type="protein sequence ID" value="MFC3960237.1"/>
    <property type="molecule type" value="Genomic_DNA"/>
</dbReference>
<organism evidence="4 5">
    <name type="scientific">Halovivax cerinus</name>
    <dbReference type="NCBI Taxonomy" id="1487865"/>
    <lineage>
        <taxon>Archaea</taxon>
        <taxon>Methanobacteriati</taxon>
        <taxon>Methanobacteriota</taxon>
        <taxon>Stenosarchaea group</taxon>
        <taxon>Halobacteria</taxon>
        <taxon>Halobacteriales</taxon>
        <taxon>Natrialbaceae</taxon>
        <taxon>Halovivax</taxon>
    </lineage>
</organism>
<dbReference type="CDD" id="cd04179">
    <property type="entry name" value="DPM_DPG-synthase_like"/>
    <property type="match status" value="1"/>
</dbReference>
<name>A0ABD5NTL1_9EURY</name>
<dbReference type="AlphaFoldDB" id="A0ABD5NTL1"/>
<comment type="caution">
    <text evidence="4">The sequence shown here is derived from an EMBL/GenBank/DDBJ whole genome shotgun (WGS) entry which is preliminary data.</text>
</comment>
<keyword evidence="2" id="KW-0812">Transmembrane</keyword>
<keyword evidence="5" id="KW-1185">Reference proteome</keyword>
<evidence type="ECO:0000259" key="3">
    <source>
        <dbReference type="Pfam" id="PF00535"/>
    </source>
</evidence>
<dbReference type="InterPro" id="IPR050256">
    <property type="entry name" value="Glycosyltransferase_2"/>
</dbReference>
<evidence type="ECO:0000313" key="5">
    <source>
        <dbReference type="Proteomes" id="UP001595846"/>
    </source>
</evidence>
<dbReference type="RefSeq" id="WP_256532516.1">
    <property type="nucleotide sequence ID" value="NZ_CP101824.1"/>
</dbReference>
<sequence>MYEGQTVGVVIPAYNEAGFVGEVIETLPEIVDRAYVVDDRSTDDTWSEIEAAAMRVNAAAGVDGTVDAMGEASDGVPRGRVQGGDQVESTSEVATDSSLHADGGELVTPRIVTVRHSRNRGVGGAIKTGYALARENGLDVVAVMNGDGQMDPSLLQRIVDPVVRGRAAYAKGNRLASADDRAGMPPWRLFGNAVLTYITKLVSGYWGMSDPQNGYTAISRDALEAIELDRLYEGYGFCNDVLVHLNVEGFRVEDVPMPARYGDEQSHIRYSRFVPSLSWLLLRRGLWRYRMQSVGSGPRQPYLLLLAGVLGGTVGLAALGVAALTVGVGSAEAALSLLAVLLGGLFVAVAVTVDRLHGRSPDTDGYEPAGGD</sequence>
<dbReference type="SUPFAM" id="SSF53448">
    <property type="entry name" value="Nucleotide-diphospho-sugar transferases"/>
    <property type="match status" value="1"/>
</dbReference>
<dbReference type="InterPro" id="IPR029044">
    <property type="entry name" value="Nucleotide-diphossugar_trans"/>
</dbReference>
<feature type="domain" description="Glycosyltransferase 2-like" evidence="3">
    <location>
        <begin position="109"/>
        <end position="225"/>
    </location>
</feature>
<feature type="domain" description="Glycosyltransferase 2-like" evidence="3">
    <location>
        <begin position="9"/>
        <end position="53"/>
    </location>
</feature>
<keyword evidence="2" id="KW-1133">Transmembrane helix</keyword>
<proteinExistence type="predicted"/>
<dbReference type="GeneID" id="73901607"/>
<reference evidence="4 5" key="1">
    <citation type="journal article" date="2019" name="Int. J. Syst. Evol. Microbiol.">
        <title>The Global Catalogue of Microorganisms (GCM) 10K type strain sequencing project: providing services to taxonomists for standard genome sequencing and annotation.</title>
        <authorList>
            <consortium name="The Broad Institute Genomics Platform"/>
            <consortium name="The Broad Institute Genome Sequencing Center for Infectious Disease"/>
            <person name="Wu L."/>
            <person name="Ma J."/>
        </authorList>
    </citation>
    <scope>NUCLEOTIDE SEQUENCE [LARGE SCALE GENOMIC DNA]</scope>
    <source>
        <strain evidence="4 5">IBRC-M 10256</strain>
    </source>
</reference>